<dbReference type="SUPFAM" id="SSF103481">
    <property type="entry name" value="Multidrug resistance efflux transporter EmrE"/>
    <property type="match status" value="2"/>
</dbReference>
<evidence type="ECO:0000256" key="4">
    <source>
        <dbReference type="ARBA" id="ARBA00022692"/>
    </source>
</evidence>
<dbReference type="PANTHER" id="PTHR32322">
    <property type="entry name" value="INNER MEMBRANE TRANSPORTER"/>
    <property type="match status" value="1"/>
</dbReference>
<evidence type="ECO:0000313" key="10">
    <source>
        <dbReference type="Proteomes" id="UP000003240"/>
    </source>
</evidence>
<dbReference type="InterPro" id="IPR050638">
    <property type="entry name" value="AA-Vitamin_Transporters"/>
</dbReference>
<dbReference type="InterPro" id="IPR000620">
    <property type="entry name" value="EamA_dom"/>
</dbReference>
<feature type="domain" description="EamA" evidence="8">
    <location>
        <begin position="154"/>
        <end position="287"/>
    </location>
</feature>
<evidence type="ECO:0000256" key="1">
    <source>
        <dbReference type="ARBA" id="ARBA00004651"/>
    </source>
</evidence>
<feature type="transmembrane region" description="Helical" evidence="7">
    <location>
        <begin position="215"/>
        <end position="236"/>
    </location>
</feature>
<feature type="transmembrane region" description="Helical" evidence="7">
    <location>
        <begin position="273"/>
        <end position="298"/>
    </location>
</feature>
<reference evidence="9 10" key="1">
    <citation type="journal article" date="2011" name="EMBO J.">
        <title>Structural diversity of bacterial flagellar motors.</title>
        <authorList>
            <person name="Chen S."/>
            <person name="Beeby M."/>
            <person name="Murphy G.E."/>
            <person name="Leadbetter J.R."/>
            <person name="Hendrixson D.R."/>
            <person name="Briegel A."/>
            <person name="Li Z."/>
            <person name="Shi J."/>
            <person name="Tocheva E.I."/>
            <person name="Muller A."/>
            <person name="Dobro M.J."/>
            <person name="Jensen G.J."/>
        </authorList>
    </citation>
    <scope>NUCLEOTIDE SEQUENCE [LARGE SCALE GENOMIC DNA]</scope>
    <source>
        <strain evidence="9 10">DSM 6540</strain>
    </source>
</reference>
<keyword evidence="3" id="KW-1003">Cell membrane</keyword>
<keyword evidence="6 7" id="KW-0472">Membrane</keyword>
<evidence type="ECO:0000259" key="8">
    <source>
        <dbReference type="Pfam" id="PF00892"/>
    </source>
</evidence>
<dbReference type="PANTHER" id="PTHR32322:SF18">
    <property type="entry name" value="S-ADENOSYLMETHIONINE_S-ADENOSYLHOMOCYSTEINE TRANSPORTER"/>
    <property type="match status" value="1"/>
</dbReference>
<keyword evidence="5 7" id="KW-1133">Transmembrane helix</keyword>
<organism evidence="9 10">
    <name type="scientific">Acetonema longum DSM 6540</name>
    <dbReference type="NCBI Taxonomy" id="1009370"/>
    <lineage>
        <taxon>Bacteria</taxon>
        <taxon>Bacillati</taxon>
        <taxon>Bacillota</taxon>
        <taxon>Negativicutes</taxon>
        <taxon>Acetonemataceae</taxon>
        <taxon>Acetonema</taxon>
    </lineage>
</organism>
<dbReference type="Proteomes" id="UP000003240">
    <property type="component" value="Unassembled WGS sequence"/>
</dbReference>
<comment type="caution">
    <text evidence="9">The sequence shown here is derived from an EMBL/GenBank/DDBJ whole genome shotgun (WGS) entry which is preliminary data.</text>
</comment>
<evidence type="ECO:0000256" key="5">
    <source>
        <dbReference type="ARBA" id="ARBA00022989"/>
    </source>
</evidence>
<name>F7NP34_9FIRM</name>
<feature type="transmembrane region" description="Helical" evidence="7">
    <location>
        <begin position="184"/>
        <end position="203"/>
    </location>
</feature>
<dbReference type="InterPro" id="IPR037185">
    <property type="entry name" value="EmrE-like"/>
</dbReference>
<accession>F7NP34</accession>
<dbReference type="AlphaFoldDB" id="F7NP34"/>
<feature type="transmembrane region" description="Helical" evidence="7">
    <location>
        <begin position="248"/>
        <end position="267"/>
    </location>
</feature>
<keyword evidence="4 7" id="KW-0812">Transmembrane</keyword>
<dbReference type="RefSeq" id="WP_004099097.1">
    <property type="nucleotide sequence ID" value="NZ_AFGF01000240.1"/>
</dbReference>
<feature type="transmembrane region" description="Helical" evidence="7">
    <location>
        <begin position="126"/>
        <end position="144"/>
    </location>
</feature>
<dbReference type="STRING" id="1009370.ALO_19377"/>
<feature type="transmembrane region" description="Helical" evidence="7">
    <location>
        <begin position="98"/>
        <end position="119"/>
    </location>
</feature>
<evidence type="ECO:0000256" key="6">
    <source>
        <dbReference type="ARBA" id="ARBA00023136"/>
    </source>
</evidence>
<comment type="similarity">
    <text evidence="2">Belongs to the EamA transporter family.</text>
</comment>
<protein>
    <recommendedName>
        <fullName evidence="8">EamA domain-containing protein</fullName>
    </recommendedName>
</protein>
<evidence type="ECO:0000256" key="3">
    <source>
        <dbReference type="ARBA" id="ARBA00022475"/>
    </source>
</evidence>
<proteinExistence type="inferred from homology"/>
<keyword evidence="10" id="KW-1185">Reference proteome</keyword>
<dbReference type="GO" id="GO:0005886">
    <property type="term" value="C:plasma membrane"/>
    <property type="evidence" value="ECO:0007669"/>
    <property type="project" value="UniProtKB-SubCell"/>
</dbReference>
<dbReference type="eggNOG" id="COG0697">
    <property type="taxonomic scope" value="Bacteria"/>
</dbReference>
<evidence type="ECO:0000256" key="2">
    <source>
        <dbReference type="ARBA" id="ARBA00007362"/>
    </source>
</evidence>
<feature type="transmembrane region" description="Helical" evidence="7">
    <location>
        <begin position="156"/>
        <end position="172"/>
    </location>
</feature>
<dbReference type="Pfam" id="PF00892">
    <property type="entry name" value="EamA"/>
    <property type="match status" value="2"/>
</dbReference>
<feature type="transmembrane region" description="Helical" evidence="7">
    <location>
        <begin position="70"/>
        <end position="92"/>
    </location>
</feature>
<evidence type="ECO:0000256" key="7">
    <source>
        <dbReference type="SAM" id="Phobius"/>
    </source>
</evidence>
<sequence>MKKTAGNYDAFMLLIMVAVLWGVNSVSIKYLTQFFPPLALAPIRLCLASAFLLSWFFYQYGRPQIPRKAWLPIAGVAVFCIFLHQIALTVGIKATSATHAVIILGSNPIFTAVLANFFLKEPFTAAKGLGILLGFGGLMLIVSGNGAGEANAAGDWIMFLATISFVIGSFFVKKAIESVSPLIITAYSHAMAAAGLLLLGLASNPVWHYPGSFEFRSIAVLLFSSFVSTAVGALLWNTAIQKVGASTASLFQNASPIVGIIASAFFLGEQLNWQHFTALTLVLLGVSVGSGVLPIPVWSKRSSRG</sequence>
<feature type="transmembrane region" description="Helical" evidence="7">
    <location>
        <begin position="35"/>
        <end position="58"/>
    </location>
</feature>
<evidence type="ECO:0000313" key="9">
    <source>
        <dbReference type="EMBL" id="EGO62157.1"/>
    </source>
</evidence>
<comment type="subcellular location">
    <subcellularLocation>
        <location evidence="1">Cell membrane</location>
        <topology evidence="1">Multi-pass membrane protein</topology>
    </subcellularLocation>
</comment>
<feature type="domain" description="EamA" evidence="8">
    <location>
        <begin position="12"/>
        <end position="142"/>
    </location>
</feature>
<gene>
    <name evidence="9" type="ORF">ALO_19377</name>
</gene>
<dbReference type="EMBL" id="AFGF01000240">
    <property type="protein sequence ID" value="EGO62157.1"/>
    <property type="molecule type" value="Genomic_DNA"/>
</dbReference>